<dbReference type="Proteomes" id="UP001419268">
    <property type="component" value="Unassembled WGS sequence"/>
</dbReference>
<feature type="compositionally biased region" description="Gly residues" evidence="1">
    <location>
        <begin position="148"/>
        <end position="165"/>
    </location>
</feature>
<evidence type="ECO:0000313" key="3">
    <source>
        <dbReference type="Proteomes" id="UP001419268"/>
    </source>
</evidence>
<gene>
    <name evidence="2" type="ORF">Scep_004495</name>
</gene>
<feature type="region of interest" description="Disordered" evidence="1">
    <location>
        <begin position="37"/>
        <end position="78"/>
    </location>
</feature>
<accession>A0AAP0KSS1</accession>
<feature type="region of interest" description="Disordered" evidence="1">
    <location>
        <begin position="131"/>
        <end position="165"/>
    </location>
</feature>
<keyword evidence="3" id="KW-1185">Reference proteome</keyword>
<protein>
    <submittedName>
        <fullName evidence="2">Uncharacterized protein</fullName>
    </submittedName>
</protein>
<comment type="caution">
    <text evidence="2">The sequence shown here is derived from an EMBL/GenBank/DDBJ whole genome shotgun (WGS) entry which is preliminary data.</text>
</comment>
<evidence type="ECO:0000313" key="2">
    <source>
        <dbReference type="EMBL" id="KAK9157921.1"/>
    </source>
</evidence>
<sequence>MPIVTSMTVLFLNCKTHNWLVPPSTLPSFPPFIASHEHLPSQQPTTHFPPQPSCPTSLPLVSPSHTTTNPSTENISSPPILQYSNFHPPYSFKGYFQANPQISYPNSNLQTLTSQKMTRTKQVACKFTGTEVDADDGRREEAAQEQAGDGGRATGSGEGVPGRTV</sequence>
<feature type="compositionally biased region" description="Polar residues" evidence="1">
    <location>
        <begin position="63"/>
        <end position="78"/>
    </location>
</feature>
<name>A0AAP0KSS1_9MAGN</name>
<organism evidence="2 3">
    <name type="scientific">Stephania cephalantha</name>
    <dbReference type="NCBI Taxonomy" id="152367"/>
    <lineage>
        <taxon>Eukaryota</taxon>
        <taxon>Viridiplantae</taxon>
        <taxon>Streptophyta</taxon>
        <taxon>Embryophyta</taxon>
        <taxon>Tracheophyta</taxon>
        <taxon>Spermatophyta</taxon>
        <taxon>Magnoliopsida</taxon>
        <taxon>Ranunculales</taxon>
        <taxon>Menispermaceae</taxon>
        <taxon>Menispermoideae</taxon>
        <taxon>Cissampelideae</taxon>
        <taxon>Stephania</taxon>
    </lineage>
</organism>
<reference evidence="2 3" key="1">
    <citation type="submission" date="2024-01" db="EMBL/GenBank/DDBJ databases">
        <title>Genome assemblies of Stephania.</title>
        <authorList>
            <person name="Yang L."/>
        </authorList>
    </citation>
    <scope>NUCLEOTIDE SEQUENCE [LARGE SCALE GENOMIC DNA]</scope>
    <source>
        <strain evidence="2">JXDWG</strain>
        <tissue evidence="2">Leaf</tissue>
    </source>
</reference>
<dbReference type="AlphaFoldDB" id="A0AAP0KSS1"/>
<proteinExistence type="predicted"/>
<dbReference type="EMBL" id="JBBNAG010000002">
    <property type="protein sequence ID" value="KAK9157921.1"/>
    <property type="molecule type" value="Genomic_DNA"/>
</dbReference>
<evidence type="ECO:0000256" key="1">
    <source>
        <dbReference type="SAM" id="MobiDB-lite"/>
    </source>
</evidence>